<dbReference type="EMBL" id="AZGF01000003">
    <property type="protein sequence ID" value="KRM13229.1"/>
    <property type="molecule type" value="Genomic_DNA"/>
</dbReference>
<organism evidence="1 2">
    <name type="scientific">Paucilactobacillus suebicus DSM 5007 = KCTC 3549</name>
    <dbReference type="NCBI Taxonomy" id="1423807"/>
    <lineage>
        <taxon>Bacteria</taxon>
        <taxon>Bacillati</taxon>
        <taxon>Bacillota</taxon>
        <taxon>Bacilli</taxon>
        <taxon>Lactobacillales</taxon>
        <taxon>Lactobacillaceae</taxon>
        <taxon>Paucilactobacillus</taxon>
    </lineage>
</organism>
<accession>A0A0R1W6N3</accession>
<gene>
    <name evidence="1" type="ORF">FD16_GL001374</name>
</gene>
<dbReference type="InterPro" id="IPR003772">
    <property type="entry name" value="YceD"/>
</dbReference>
<sequence>MKRVALGGSTMKWSLNELQRYQDEPLQLDSTLDLSALLTERFPEDILAVKPVKISGYLSYDKGDVMVTLKVETTITVPSSRSLRPVDLPLSFKYTEFYLGDAEHVKKYEDSDTVIVLDDDKMIDLDEAVAENIVLQIPMQVLSKEEQQSNEFPAGNGWEVISEEEYVANETESKKVDPRLAKLKELFPDQDSNNDD</sequence>
<name>A0A0R1W6N3_9LACO</name>
<keyword evidence="2" id="KW-1185">Reference proteome</keyword>
<evidence type="ECO:0000313" key="1">
    <source>
        <dbReference type="EMBL" id="KRM13229.1"/>
    </source>
</evidence>
<evidence type="ECO:0008006" key="3">
    <source>
        <dbReference type="Google" id="ProtNLM"/>
    </source>
</evidence>
<dbReference type="AlphaFoldDB" id="A0A0R1W6N3"/>
<evidence type="ECO:0000313" key="2">
    <source>
        <dbReference type="Proteomes" id="UP000051820"/>
    </source>
</evidence>
<dbReference type="PATRIC" id="fig|1423807.3.peg.1402"/>
<protein>
    <recommendedName>
        <fullName evidence="3">Nucleic acid-binding protein</fullName>
    </recommendedName>
</protein>
<dbReference type="eggNOG" id="COG1399">
    <property type="taxonomic scope" value="Bacteria"/>
</dbReference>
<dbReference type="STRING" id="1423807.FD16_GL001374"/>
<reference evidence="1 2" key="1">
    <citation type="journal article" date="2015" name="Genome Announc.">
        <title>Expanding the biotechnology potential of lactobacilli through comparative genomics of 213 strains and associated genera.</title>
        <authorList>
            <person name="Sun Z."/>
            <person name="Harris H.M."/>
            <person name="McCann A."/>
            <person name="Guo C."/>
            <person name="Argimon S."/>
            <person name="Zhang W."/>
            <person name="Yang X."/>
            <person name="Jeffery I.B."/>
            <person name="Cooney J.C."/>
            <person name="Kagawa T.F."/>
            <person name="Liu W."/>
            <person name="Song Y."/>
            <person name="Salvetti E."/>
            <person name="Wrobel A."/>
            <person name="Rasinkangas P."/>
            <person name="Parkhill J."/>
            <person name="Rea M.C."/>
            <person name="O'Sullivan O."/>
            <person name="Ritari J."/>
            <person name="Douillard F.P."/>
            <person name="Paul Ross R."/>
            <person name="Yang R."/>
            <person name="Briner A.E."/>
            <person name="Felis G.E."/>
            <person name="de Vos W.M."/>
            <person name="Barrangou R."/>
            <person name="Klaenhammer T.R."/>
            <person name="Caufield P.W."/>
            <person name="Cui Y."/>
            <person name="Zhang H."/>
            <person name="O'Toole P.W."/>
        </authorList>
    </citation>
    <scope>NUCLEOTIDE SEQUENCE [LARGE SCALE GENOMIC DNA]</scope>
    <source>
        <strain evidence="1 2">DSM 5007</strain>
    </source>
</reference>
<proteinExistence type="predicted"/>
<comment type="caution">
    <text evidence="1">The sequence shown here is derived from an EMBL/GenBank/DDBJ whole genome shotgun (WGS) entry which is preliminary data.</text>
</comment>
<dbReference type="Proteomes" id="UP000051820">
    <property type="component" value="Unassembled WGS sequence"/>
</dbReference>
<dbReference type="Pfam" id="PF02620">
    <property type="entry name" value="YceD"/>
    <property type="match status" value="1"/>
</dbReference>